<evidence type="ECO:0000256" key="6">
    <source>
        <dbReference type="ARBA" id="ARBA00023098"/>
    </source>
</evidence>
<keyword evidence="4" id="KW-0256">Endoplasmic reticulum</keyword>
<dbReference type="Proteomes" id="UP001432322">
    <property type="component" value="Unassembled WGS sequence"/>
</dbReference>
<keyword evidence="2 9" id="KW-0812">Transmembrane</keyword>
<evidence type="ECO:0000256" key="4">
    <source>
        <dbReference type="ARBA" id="ARBA00022824"/>
    </source>
</evidence>
<keyword evidence="11" id="KW-1185">Reference proteome</keyword>
<sequence length="302" mass="33357">FSNLAMTTRRKTSEAAGGDARPSALPKAGGNQPGTVVGLLLGVASVYLSIPARKKAMFYLMWVAILSLVSALYDFDTAHSYWTQKHNVFNQYGVKIGWFWTVACVGPFIWFASKAASPERDRTLLDTLRLVTATGLWYFTVQVFHRILHATSRCDVGGITVGRSECSVKGGHWLLGIDISGHCFLMLFSILIISEEAPALRAFLRAARDRPEHARQYTQTVNGAFIAMFLLHLFWDFQLIISCLYYHIMFDKVAGAATAVGCWALIYRILAKHRILPAPLGTEKKNTVTSAAAATGAANKRH</sequence>
<evidence type="ECO:0000256" key="1">
    <source>
        <dbReference type="ARBA" id="ARBA00004477"/>
    </source>
</evidence>
<evidence type="ECO:0000256" key="7">
    <source>
        <dbReference type="ARBA" id="ARBA00023136"/>
    </source>
</evidence>
<keyword evidence="5 9" id="KW-1133">Transmembrane helix</keyword>
<evidence type="ECO:0000256" key="2">
    <source>
        <dbReference type="ARBA" id="ARBA00022692"/>
    </source>
</evidence>
<dbReference type="EMBL" id="BTSY01000005">
    <property type="protein sequence ID" value="GMT26713.1"/>
    <property type="molecule type" value="Genomic_DNA"/>
</dbReference>
<dbReference type="GO" id="GO:0019915">
    <property type="term" value="P:lipid storage"/>
    <property type="evidence" value="ECO:0007669"/>
    <property type="project" value="InterPro"/>
</dbReference>
<dbReference type="GO" id="GO:0034389">
    <property type="term" value="P:lipid droplet organization"/>
    <property type="evidence" value="ECO:0007669"/>
    <property type="project" value="TreeGrafter"/>
</dbReference>
<comment type="caution">
    <text evidence="10">The sequence shown here is derived from an EMBL/GenBank/DDBJ whole genome shotgun (WGS) entry which is preliminary data.</text>
</comment>
<reference evidence="10" key="1">
    <citation type="submission" date="2023-10" db="EMBL/GenBank/DDBJ databases">
        <title>Genome assembly of Pristionchus species.</title>
        <authorList>
            <person name="Yoshida K."/>
            <person name="Sommer R.J."/>
        </authorList>
    </citation>
    <scope>NUCLEOTIDE SEQUENCE</scope>
    <source>
        <strain evidence="10">RS5133</strain>
    </source>
</reference>
<dbReference type="PANTHER" id="PTHR23129:SF0">
    <property type="entry name" value="ACYL-COENZYME A DIPHOSPHATASE FITM2"/>
    <property type="match status" value="1"/>
</dbReference>
<feature type="region of interest" description="Disordered" evidence="8">
    <location>
        <begin position="1"/>
        <end position="29"/>
    </location>
</feature>
<feature type="non-terminal residue" evidence="10">
    <location>
        <position position="1"/>
    </location>
</feature>
<evidence type="ECO:0000256" key="3">
    <source>
        <dbReference type="ARBA" id="ARBA00022801"/>
    </source>
</evidence>
<feature type="transmembrane region" description="Helical" evidence="9">
    <location>
        <begin position="57"/>
        <end position="75"/>
    </location>
</feature>
<dbReference type="GO" id="GO:0008654">
    <property type="term" value="P:phospholipid biosynthetic process"/>
    <property type="evidence" value="ECO:0007669"/>
    <property type="project" value="TreeGrafter"/>
</dbReference>
<name>A0AAV5W8F3_9BILA</name>
<comment type="subcellular location">
    <subcellularLocation>
        <location evidence="1">Endoplasmic reticulum membrane</location>
        <topology evidence="1">Multi-pass membrane protein</topology>
    </subcellularLocation>
</comment>
<keyword evidence="3" id="KW-0378">Hydrolase</keyword>
<evidence type="ECO:0000313" key="10">
    <source>
        <dbReference type="EMBL" id="GMT26713.1"/>
    </source>
</evidence>
<dbReference type="GO" id="GO:0010945">
    <property type="term" value="F:coenzyme A diphosphatase activity"/>
    <property type="evidence" value="ECO:0007669"/>
    <property type="project" value="InterPro"/>
</dbReference>
<accession>A0AAV5W8F3</accession>
<dbReference type="GO" id="GO:0005789">
    <property type="term" value="C:endoplasmic reticulum membrane"/>
    <property type="evidence" value="ECO:0007669"/>
    <property type="project" value="UniProtKB-SubCell"/>
</dbReference>
<keyword evidence="7 9" id="KW-0472">Membrane</keyword>
<gene>
    <name evidence="10" type="ORF">PFISCL1PPCAC_18010</name>
</gene>
<dbReference type="PANTHER" id="PTHR23129">
    <property type="entry name" value="ACYL-COENZYME A DIPHOSPHATASE FITM2"/>
    <property type="match status" value="1"/>
</dbReference>
<feature type="transmembrane region" description="Helical" evidence="9">
    <location>
        <begin position="253"/>
        <end position="270"/>
    </location>
</feature>
<evidence type="ECO:0000256" key="8">
    <source>
        <dbReference type="SAM" id="MobiDB-lite"/>
    </source>
</evidence>
<keyword evidence="6" id="KW-0443">Lipid metabolism</keyword>
<evidence type="ECO:0000313" key="11">
    <source>
        <dbReference type="Proteomes" id="UP001432322"/>
    </source>
</evidence>
<feature type="transmembrane region" description="Helical" evidence="9">
    <location>
        <begin position="95"/>
        <end position="112"/>
    </location>
</feature>
<organism evidence="10 11">
    <name type="scientific">Pristionchus fissidentatus</name>
    <dbReference type="NCBI Taxonomy" id="1538716"/>
    <lineage>
        <taxon>Eukaryota</taxon>
        <taxon>Metazoa</taxon>
        <taxon>Ecdysozoa</taxon>
        <taxon>Nematoda</taxon>
        <taxon>Chromadorea</taxon>
        <taxon>Rhabditida</taxon>
        <taxon>Rhabditina</taxon>
        <taxon>Diplogasteromorpha</taxon>
        <taxon>Diplogasteroidea</taxon>
        <taxon>Neodiplogasteridae</taxon>
        <taxon>Pristionchus</taxon>
    </lineage>
</organism>
<protein>
    <submittedName>
        <fullName evidence="10">Uncharacterized protein</fullName>
    </submittedName>
</protein>
<feature type="transmembrane region" description="Helical" evidence="9">
    <location>
        <begin position="225"/>
        <end position="247"/>
    </location>
</feature>
<dbReference type="AlphaFoldDB" id="A0AAV5W8F3"/>
<dbReference type="InterPro" id="IPR019388">
    <property type="entry name" value="FIT"/>
</dbReference>
<feature type="transmembrane region" description="Helical" evidence="9">
    <location>
        <begin position="179"/>
        <end position="204"/>
    </location>
</feature>
<evidence type="ECO:0000256" key="9">
    <source>
        <dbReference type="SAM" id="Phobius"/>
    </source>
</evidence>
<evidence type="ECO:0000256" key="5">
    <source>
        <dbReference type="ARBA" id="ARBA00022989"/>
    </source>
</evidence>
<proteinExistence type="predicted"/>
<dbReference type="Pfam" id="PF10261">
    <property type="entry name" value="FIT"/>
    <property type="match status" value="2"/>
</dbReference>